<feature type="domain" description="Laminin EGF-like" evidence="6">
    <location>
        <begin position="65"/>
        <end position="100"/>
    </location>
</feature>
<dbReference type="GO" id="GO:0009888">
    <property type="term" value="P:tissue development"/>
    <property type="evidence" value="ECO:0007669"/>
    <property type="project" value="TreeGrafter"/>
</dbReference>
<keyword evidence="5" id="KW-0424">Laminin EGF-like domain</keyword>
<dbReference type="InterPro" id="IPR056863">
    <property type="entry name" value="LMN_ATRN_NET-like_EGF"/>
</dbReference>
<evidence type="ECO:0000256" key="1">
    <source>
        <dbReference type="ARBA" id="ARBA00022729"/>
    </source>
</evidence>
<dbReference type="Pfam" id="PF24973">
    <property type="entry name" value="EGF_LMN_ATRN"/>
    <property type="match status" value="1"/>
</dbReference>
<keyword evidence="2" id="KW-0677">Repeat</keyword>
<dbReference type="Proteomes" id="UP000784294">
    <property type="component" value="Unassembled WGS sequence"/>
</dbReference>
<gene>
    <name evidence="7" type="ORF">PXEA_LOCUS32861</name>
</gene>
<dbReference type="CDD" id="cd00055">
    <property type="entry name" value="EGF_Lam"/>
    <property type="match status" value="1"/>
</dbReference>
<dbReference type="OrthoDB" id="5984158at2759"/>
<evidence type="ECO:0000256" key="5">
    <source>
        <dbReference type="ARBA" id="ARBA00023292"/>
    </source>
</evidence>
<dbReference type="GO" id="GO:0005604">
    <property type="term" value="C:basement membrane"/>
    <property type="evidence" value="ECO:0007669"/>
    <property type="project" value="TreeGrafter"/>
</dbReference>
<evidence type="ECO:0000313" key="8">
    <source>
        <dbReference type="Proteomes" id="UP000784294"/>
    </source>
</evidence>
<dbReference type="GO" id="GO:0009887">
    <property type="term" value="P:animal organ morphogenesis"/>
    <property type="evidence" value="ECO:0007669"/>
    <property type="project" value="TreeGrafter"/>
</dbReference>
<sequence length="101" mass="11212">MSNRLSLPPILARLSLLRPLISTSIPLPTPLNPSSHSTLSLRLVATVPSRLRIYISSNRVSGGHCENCQHNTKGQWCQECAEGYYRDWAKPISHQAACLCK</sequence>
<evidence type="ECO:0000256" key="3">
    <source>
        <dbReference type="ARBA" id="ARBA00023157"/>
    </source>
</evidence>
<name>A0A3S5AKT9_9PLAT</name>
<dbReference type="PROSITE" id="PS01248">
    <property type="entry name" value="EGF_LAM_1"/>
    <property type="match status" value="1"/>
</dbReference>
<accession>A0A3S5AKT9</accession>
<dbReference type="SUPFAM" id="SSF57196">
    <property type="entry name" value="EGF/Laminin"/>
    <property type="match status" value="1"/>
</dbReference>
<evidence type="ECO:0000256" key="4">
    <source>
        <dbReference type="ARBA" id="ARBA00023180"/>
    </source>
</evidence>
<organism evidence="7 8">
    <name type="scientific">Protopolystoma xenopodis</name>
    <dbReference type="NCBI Taxonomy" id="117903"/>
    <lineage>
        <taxon>Eukaryota</taxon>
        <taxon>Metazoa</taxon>
        <taxon>Spiralia</taxon>
        <taxon>Lophotrochozoa</taxon>
        <taxon>Platyhelminthes</taxon>
        <taxon>Monogenea</taxon>
        <taxon>Polyopisthocotylea</taxon>
        <taxon>Polystomatidea</taxon>
        <taxon>Polystomatidae</taxon>
        <taxon>Protopolystoma</taxon>
    </lineage>
</organism>
<dbReference type="GO" id="GO:0016358">
    <property type="term" value="P:dendrite development"/>
    <property type="evidence" value="ECO:0007669"/>
    <property type="project" value="TreeGrafter"/>
</dbReference>
<protein>
    <recommendedName>
        <fullName evidence="6">Laminin EGF-like domain-containing protein</fullName>
    </recommendedName>
</protein>
<comment type="caution">
    <text evidence="7">The sequence shown here is derived from an EMBL/GenBank/DDBJ whole genome shotgun (WGS) entry which is preliminary data.</text>
</comment>
<proteinExistence type="predicted"/>
<evidence type="ECO:0000256" key="2">
    <source>
        <dbReference type="ARBA" id="ARBA00022737"/>
    </source>
</evidence>
<dbReference type="Gene3D" id="2.10.25.10">
    <property type="entry name" value="Laminin"/>
    <property type="match status" value="1"/>
</dbReference>
<keyword evidence="3" id="KW-1015">Disulfide bond</keyword>
<keyword evidence="8" id="KW-1185">Reference proteome</keyword>
<dbReference type="InterPro" id="IPR050440">
    <property type="entry name" value="Laminin/Netrin_ECM"/>
</dbReference>
<dbReference type="InterPro" id="IPR002049">
    <property type="entry name" value="LE_dom"/>
</dbReference>
<dbReference type="PANTHER" id="PTHR10574">
    <property type="entry name" value="NETRIN/LAMININ-RELATED"/>
    <property type="match status" value="1"/>
</dbReference>
<dbReference type="GO" id="GO:0008045">
    <property type="term" value="P:motor neuron axon guidance"/>
    <property type="evidence" value="ECO:0007669"/>
    <property type="project" value="TreeGrafter"/>
</dbReference>
<keyword evidence="1" id="KW-0732">Signal</keyword>
<evidence type="ECO:0000313" key="7">
    <source>
        <dbReference type="EMBL" id="VEL39421.1"/>
    </source>
</evidence>
<keyword evidence="4" id="KW-0325">Glycoprotein</keyword>
<dbReference type="EMBL" id="CAAALY010261229">
    <property type="protein sequence ID" value="VEL39421.1"/>
    <property type="molecule type" value="Genomic_DNA"/>
</dbReference>
<dbReference type="FunFam" id="2.10.25.10:FF:000188">
    <property type="entry name" value="Laminin subunit gamma 2"/>
    <property type="match status" value="1"/>
</dbReference>
<evidence type="ECO:0000259" key="6">
    <source>
        <dbReference type="PROSITE" id="PS01248"/>
    </source>
</evidence>
<reference evidence="7" key="1">
    <citation type="submission" date="2018-11" db="EMBL/GenBank/DDBJ databases">
        <authorList>
            <consortium name="Pathogen Informatics"/>
        </authorList>
    </citation>
    <scope>NUCLEOTIDE SEQUENCE</scope>
</reference>
<dbReference type="PANTHER" id="PTHR10574:SF365">
    <property type="entry name" value="NETRIN-A-RELATED"/>
    <property type="match status" value="1"/>
</dbReference>
<dbReference type="AlphaFoldDB" id="A0A3S5AKT9"/>